<keyword evidence="1" id="KW-0479">Metal-binding</keyword>
<gene>
    <name evidence="4" type="ORF">Adt_48108</name>
</gene>
<comment type="caution">
    <text evidence="4">The sequence shown here is derived from an EMBL/GenBank/DDBJ whole genome shotgun (WGS) entry which is preliminary data.</text>
</comment>
<dbReference type="Proteomes" id="UP001604336">
    <property type="component" value="Unassembled WGS sequence"/>
</dbReference>
<evidence type="ECO:0000313" key="5">
    <source>
        <dbReference type="Proteomes" id="UP001604336"/>
    </source>
</evidence>
<keyword evidence="1" id="KW-0863">Zinc-finger</keyword>
<dbReference type="InterPro" id="IPR004332">
    <property type="entry name" value="Transposase_MuDR"/>
</dbReference>
<dbReference type="PANTHER" id="PTHR31973">
    <property type="entry name" value="POLYPROTEIN, PUTATIVE-RELATED"/>
    <property type="match status" value="1"/>
</dbReference>
<dbReference type="EMBL" id="JBFOLK010000388">
    <property type="protein sequence ID" value="KAL2454391.1"/>
    <property type="molecule type" value="Genomic_DNA"/>
</dbReference>
<dbReference type="GO" id="GO:0008270">
    <property type="term" value="F:zinc ion binding"/>
    <property type="evidence" value="ECO:0007669"/>
    <property type="project" value="UniProtKB-KW"/>
</dbReference>
<dbReference type="AlphaFoldDB" id="A0ABD1NUU8"/>
<evidence type="ECO:0000256" key="1">
    <source>
        <dbReference type="PROSITE-ProRule" id="PRU00047"/>
    </source>
</evidence>
<dbReference type="InterPro" id="IPR018289">
    <property type="entry name" value="MULE_transposase_dom"/>
</dbReference>
<keyword evidence="1" id="KW-0862">Zinc</keyword>
<sequence>MTGIVLPIECIYNELDGMIYSVTKIDPAAHSITIQYKVKKNLPLMKISDNNSFIFYLELKRKAKHLASFPLCVDVMPISLCRRTENFEDIQLSEAAIGEENDMIQLQVFQTHGLATTSVQSLPTIEDLVVDVSSCIPEVEEMSNETGSEIISFFKVSKSDKKQYVLKCIDDSCKWSFRASRLGGTEMFKIRYMRNDHTCSNNIILADHRQATSSIVGGCIKCKYVSTKTTYTSADIISDMMNTYGVSMSCEKAWRSKEKALELVRGDPTESYENVPKYLYMIEQTNPGSITRIETYDNNKFKYLFMALGASIQGWEYCRPIIVIDGTFLKGHYGGTLFTACTQDANNNIFILAFGVGDLETNDSWEWFLLMLKEAYKMYIQTYSGTVYPLGDCNDWNISDDVKARIVLVPDPKRKSGRPKVKRISSKGEQKQSTKCGKCGKYGHNRRSCQTLASLKKKLQKKRKLQDL</sequence>
<evidence type="ECO:0000256" key="2">
    <source>
        <dbReference type="SAM" id="MobiDB-lite"/>
    </source>
</evidence>
<proteinExistence type="predicted"/>
<name>A0ABD1NUU8_9LAMI</name>
<dbReference type="InterPro" id="IPR001878">
    <property type="entry name" value="Znf_CCHC"/>
</dbReference>
<evidence type="ECO:0000313" key="4">
    <source>
        <dbReference type="EMBL" id="KAL2454391.1"/>
    </source>
</evidence>
<dbReference type="Pfam" id="PF10551">
    <property type="entry name" value="MULE"/>
    <property type="match status" value="1"/>
</dbReference>
<keyword evidence="5" id="KW-1185">Reference proteome</keyword>
<feature type="region of interest" description="Disordered" evidence="2">
    <location>
        <begin position="413"/>
        <end position="445"/>
    </location>
</feature>
<dbReference type="PROSITE" id="PS50158">
    <property type="entry name" value="ZF_CCHC"/>
    <property type="match status" value="1"/>
</dbReference>
<reference evidence="5" key="1">
    <citation type="submission" date="2024-07" db="EMBL/GenBank/DDBJ databases">
        <title>Two chromosome-level genome assemblies of Korean endemic species Abeliophyllum distichum and Forsythia ovata (Oleaceae).</title>
        <authorList>
            <person name="Jang H."/>
        </authorList>
    </citation>
    <scope>NUCLEOTIDE SEQUENCE [LARGE SCALE GENOMIC DNA]</scope>
</reference>
<feature type="compositionally biased region" description="Basic residues" evidence="2">
    <location>
        <begin position="415"/>
        <end position="425"/>
    </location>
</feature>
<dbReference type="Pfam" id="PF03108">
    <property type="entry name" value="DBD_Tnp_Mut"/>
    <property type="match status" value="1"/>
</dbReference>
<feature type="domain" description="CCHC-type" evidence="3">
    <location>
        <begin position="435"/>
        <end position="449"/>
    </location>
</feature>
<protein>
    <recommendedName>
        <fullName evidence="3">CCHC-type domain-containing protein</fullName>
    </recommendedName>
</protein>
<evidence type="ECO:0000259" key="3">
    <source>
        <dbReference type="PROSITE" id="PS50158"/>
    </source>
</evidence>
<organism evidence="4 5">
    <name type="scientific">Abeliophyllum distichum</name>
    <dbReference type="NCBI Taxonomy" id="126358"/>
    <lineage>
        <taxon>Eukaryota</taxon>
        <taxon>Viridiplantae</taxon>
        <taxon>Streptophyta</taxon>
        <taxon>Embryophyta</taxon>
        <taxon>Tracheophyta</taxon>
        <taxon>Spermatophyta</taxon>
        <taxon>Magnoliopsida</taxon>
        <taxon>eudicotyledons</taxon>
        <taxon>Gunneridae</taxon>
        <taxon>Pentapetalae</taxon>
        <taxon>asterids</taxon>
        <taxon>lamiids</taxon>
        <taxon>Lamiales</taxon>
        <taxon>Oleaceae</taxon>
        <taxon>Forsythieae</taxon>
        <taxon>Abeliophyllum</taxon>
    </lineage>
</organism>
<accession>A0ABD1NUU8</accession>
<dbReference type="PANTHER" id="PTHR31973:SF113">
    <property type="entry name" value="PROTEIN FAR1-RELATED SEQUENCE 5-LIKE"/>
    <property type="match status" value="1"/>
</dbReference>